<dbReference type="EMBL" id="WUFT01000019">
    <property type="protein sequence ID" value="NEJ73783.1"/>
    <property type="molecule type" value="Genomic_DNA"/>
</dbReference>
<evidence type="ECO:0000313" key="1">
    <source>
        <dbReference type="EMBL" id="NEJ73783.1"/>
    </source>
</evidence>
<reference evidence="1 2" key="1">
    <citation type="submission" date="2019-12" db="EMBL/GenBank/DDBJ databases">
        <title>Rhizobium genotypes associated with high levels of biological nitrogen fixation by grain legumes in a temperate-maritime cropping system.</title>
        <authorList>
            <person name="Maluk M."/>
            <person name="Francesc Ferrando Molina F."/>
            <person name="Lopez Del Egido L."/>
            <person name="Lafos M."/>
            <person name="Langarica-Fuentes A."/>
            <person name="Gebre Yohannes G."/>
            <person name="Young M.W."/>
            <person name="Martin P."/>
            <person name="Gantlett R."/>
            <person name="Kenicer G."/>
            <person name="Hawes C."/>
            <person name="Begg G.S."/>
            <person name="Quilliam R.S."/>
            <person name="Squire G.R."/>
            <person name="Poole P.S."/>
            <person name="Young P.W."/>
            <person name="Iannetta P.M."/>
            <person name="James E.K."/>
        </authorList>
    </citation>
    <scope>NUCLEOTIDE SEQUENCE [LARGE SCALE GENOMIC DNA]</scope>
    <source>
        <strain evidence="1 2">JHI366</strain>
    </source>
</reference>
<dbReference type="RefSeq" id="WP_164014470.1">
    <property type="nucleotide sequence ID" value="NZ_WUFT01000019.1"/>
</dbReference>
<comment type="caution">
    <text evidence="1">The sequence shown here is derived from an EMBL/GenBank/DDBJ whole genome shotgun (WGS) entry which is preliminary data.</text>
</comment>
<evidence type="ECO:0008006" key="3">
    <source>
        <dbReference type="Google" id="ProtNLM"/>
    </source>
</evidence>
<gene>
    <name evidence="1" type="ORF">GR197_25120</name>
</gene>
<name>A0A7K3UJB3_9HYPH</name>
<dbReference type="AlphaFoldDB" id="A0A7K3UJB3"/>
<dbReference type="Proteomes" id="UP000471753">
    <property type="component" value="Unassembled WGS sequence"/>
</dbReference>
<accession>A0A7K3UJB3</accession>
<evidence type="ECO:0000313" key="2">
    <source>
        <dbReference type="Proteomes" id="UP000471753"/>
    </source>
</evidence>
<sequence>MTAFWPNDLPKGFTLSSYQETRPNNVIYSETSIGPAKARRRTTSNVWDQNGTMIMTYGQYRSFLSFISDVISDGAQAFWFPDRLGGAELLVRIKEPPKASLDGNSWQVSFALEVLP</sequence>
<organism evidence="1 2">
    <name type="scientific">Rhizobium phaseoli</name>
    <dbReference type="NCBI Taxonomy" id="396"/>
    <lineage>
        <taxon>Bacteria</taxon>
        <taxon>Pseudomonadati</taxon>
        <taxon>Pseudomonadota</taxon>
        <taxon>Alphaproteobacteria</taxon>
        <taxon>Hyphomicrobiales</taxon>
        <taxon>Rhizobiaceae</taxon>
        <taxon>Rhizobium/Agrobacterium group</taxon>
        <taxon>Rhizobium</taxon>
    </lineage>
</organism>
<proteinExistence type="predicted"/>
<protein>
    <recommendedName>
        <fullName evidence="3">Phage tail protein</fullName>
    </recommendedName>
</protein>